<accession>A0A9P9A2T6</accession>
<gene>
    <name evidence="1" type="ORF">BKA67DRAFT_656738</name>
</gene>
<name>A0A9P9A2T6_9PEZI</name>
<comment type="caution">
    <text evidence="1">The sequence shown here is derived from an EMBL/GenBank/DDBJ whole genome shotgun (WGS) entry which is preliminary data.</text>
</comment>
<evidence type="ECO:0000313" key="2">
    <source>
        <dbReference type="Proteomes" id="UP000758603"/>
    </source>
</evidence>
<sequence>MTKALQQAIIGAMATGGVGTIPQSELRLSRGKPKGAVGDFTWSPAIVLATYDEEEAFGSARQATTLCRSETSGMLPAQRQPPARCRAVLMFPPSGPRGRFSSTGKRRHIHYAAAGREVAAKRALELEWRRGPTSMWGAAALDLASGLALAEDGQAVETNKKKGKYAIETGILGKCRRLPPGEGRRKGSDIF</sequence>
<dbReference type="EMBL" id="JAGPXC010000002">
    <property type="protein sequence ID" value="KAH6658551.1"/>
    <property type="molecule type" value="Genomic_DNA"/>
</dbReference>
<dbReference type="GeneID" id="70135888"/>
<protein>
    <submittedName>
        <fullName evidence="1">Uncharacterized protein</fullName>
    </submittedName>
</protein>
<dbReference type="RefSeq" id="XP_045962785.1">
    <property type="nucleotide sequence ID" value="XM_046106997.1"/>
</dbReference>
<dbReference type="AlphaFoldDB" id="A0A9P9A2T6"/>
<evidence type="ECO:0000313" key="1">
    <source>
        <dbReference type="EMBL" id="KAH6658551.1"/>
    </source>
</evidence>
<reference evidence="1" key="1">
    <citation type="journal article" date="2021" name="Nat. Commun.">
        <title>Genetic determinants of endophytism in the Arabidopsis root mycobiome.</title>
        <authorList>
            <person name="Mesny F."/>
            <person name="Miyauchi S."/>
            <person name="Thiergart T."/>
            <person name="Pickel B."/>
            <person name="Atanasova L."/>
            <person name="Karlsson M."/>
            <person name="Huettel B."/>
            <person name="Barry K.W."/>
            <person name="Haridas S."/>
            <person name="Chen C."/>
            <person name="Bauer D."/>
            <person name="Andreopoulos W."/>
            <person name="Pangilinan J."/>
            <person name="LaButti K."/>
            <person name="Riley R."/>
            <person name="Lipzen A."/>
            <person name="Clum A."/>
            <person name="Drula E."/>
            <person name="Henrissat B."/>
            <person name="Kohler A."/>
            <person name="Grigoriev I.V."/>
            <person name="Martin F.M."/>
            <person name="Hacquard S."/>
        </authorList>
    </citation>
    <scope>NUCLEOTIDE SEQUENCE</scope>
    <source>
        <strain evidence="1">MPI-SDFR-AT-0073</strain>
    </source>
</reference>
<organism evidence="1 2">
    <name type="scientific">Truncatella angustata</name>
    <dbReference type="NCBI Taxonomy" id="152316"/>
    <lineage>
        <taxon>Eukaryota</taxon>
        <taxon>Fungi</taxon>
        <taxon>Dikarya</taxon>
        <taxon>Ascomycota</taxon>
        <taxon>Pezizomycotina</taxon>
        <taxon>Sordariomycetes</taxon>
        <taxon>Xylariomycetidae</taxon>
        <taxon>Amphisphaeriales</taxon>
        <taxon>Sporocadaceae</taxon>
        <taxon>Truncatella</taxon>
    </lineage>
</organism>
<proteinExistence type="predicted"/>
<keyword evidence="2" id="KW-1185">Reference proteome</keyword>
<dbReference type="Proteomes" id="UP000758603">
    <property type="component" value="Unassembled WGS sequence"/>
</dbReference>